<reference evidence="2 4" key="2">
    <citation type="journal article" date="2014" name="BMC Genomics">
        <title>An improved genome release (version Mt4.0) for the model legume Medicago truncatula.</title>
        <authorList>
            <person name="Tang H."/>
            <person name="Krishnakumar V."/>
            <person name="Bidwell S."/>
            <person name="Rosen B."/>
            <person name="Chan A."/>
            <person name="Zhou S."/>
            <person name="Gentzbittel L."/>
            <person name="Childs K.L."/>
            <person name="Yandell M."/>
            <person name="Gundlach H."/>
            <person name="Mayer K.F."/>
            <person name="Schwartz D.C."/>
            <person name="Town C.D."/>
        </authorList>
    </citation>
    <scope>GENOME REANNOTATION</scope>
    <source>
        <strain evidence="2">A17</strain>
        <strain evidence="3 4">cv. Jemalong A17</strain>
    </source>
</reference>
<keyword evidence="1" id="KW-0732">Signal</keyword>
<evidence type="ECO:0000256" key="1">
    <source>
        <dbReference type="SAM" id="SignalP"/>
    </source>
</evidence>
<feature type="chain" id="PRO_5014499529" description="Transmembrane protein" evidence="1">
    <location>
        <begin position="19"/>
        <end position="125"/>
    </location>
</feature>
<dbReference type="Proteomes" id="UP000002051">
    <property type="component" value="Chromosome 6"/>
</dbReference>
<keyword evidence="4" id="KW-1185">Reference proteome</keyword>
<organism evidence="2 4">
    <name type="scientific">Medicago truncatula</name>
    <name type="common">Barrel medic</name>
    <name type="synonym">Medicago tribuloides</name>
    <dbReference type="NCBI Taxonomy" id="3880"/>
    <lineage>
        <taxon>Eukaryota</taxon>
        <taxon>Viridiplantae</taxon>
        <taxon>Streptophyta</taxon>
        <taxon>Embryophyta</taxon>
        <taxon>Tracheophyta</taxon>
        <taxon>Spermatophyta</taxon>
        <taxon>Magnoliopsida</taxon>
        <taxon>eudicotyledons</taxon>
        <taxon>Gunneridae</taxon>
        <taxon>Pentapetalae</taxon>
        <taxon>rosids</taxon>
        <taxon>fabids</taxon>
        <taxon>Fabales</taxon>
        <taxon>Fabaceae</taxon>
        <taxon>Papilionoideae</taxon>
        <taxon>50 kb inversion clade</taxon>
        <taxon>NPAAA clade</taxon>
        <taxon>Hologalegina</taxon>
        <taxon>IRL clade</taxon>
        <taxon>Trifolieae</taxon>
        <taxon>Medicago</taxon>
    </lineage>
</organism>
<reference evidence="3" key="3">
    <citation type="submission" date="2015-04" db="UniProtKB">
        <authorList>
            <consortium name="EnsemblPlants"/>
        </authorList>
    </citation>
    <scope>IDENTIFICATION</scope>
    <source>
        <strain evidence="3">cv. Jemalong A17</strain>
    </source>
</reference>
<dbReference type="HOGENOM" id="CLU_1996028_0_0_1"/>
<name>A0A072UC41_MEDTR</name>
<dbReference type="AlphaFoldDB" id="A0A072UC41"/>
<sequence>MFFSLVLAFASDLLVVASDEDHRSRGEKCCSLWRAMNGLKPYFSLKRIVSWNPVIPPSPDRVSIPNSPAAPSENNFNRAMNAPPGIAGILTYLSMSYVLIRKVFGLEHSRNKRFRFSKKSPGLFS</sequence>
<evidence type="ECO:0000313" key="4">
    <source>
        <dbReference type="Proteomes" id="UP000002051"/>
    </source>
</evidence>
<evidence type="ECO:0008006" key="5">
    <source>
        <dbReference type="Google" id="ProtNLM"/>
    </source>
</evidence>
<accession>A0A072UC41</accession>
<proteinExistence type="predicted"/>
<dbReference type="EMBL" id="CM001222">
    <property type="protein sequence ID" value="KEH26603.1"/>
    <property type="molecule type" value="Genomic_DNA"/>
</dbReference>
<gene>
    <name evidence="2" type="ordered locus">MTR_6g465830</name>
</gene>
<protein>
    <recommendedName>
        <fullName evidence="5">Transmembrane protein</fullName>
    </recommendedName>
</protein>
<dbReference type="EnsemblPlants" id="KEH26603">
    <property type="protein sequence ID" value="KEH26603"/>
    <property type="gene ID" value="MTR_6g465830"/>
</dbReference>
<evidence type="ECO:0000313" key="3">
    <source>
        <dbReference type="EnsemblPlants" id="KEH26603"/>
    </source>
</evidence>
<feature type="signal peptide" evidence="1">
    <location>
        <begin position="1"/>
        <end position="18"/>
    </location>
</feature>
<evidence type="ECO:0000313" key="2">
    <source>
        <dbReference type="EMBL" id="KEH26603.1"/>
    </source>
</evidence>
<reference evidence="2 4" key="1">
    <citation type="journal article" date="2011" name="Nature">
        <title>The Medicago genome provides insight into the evolution of rhizobial symbioses.</title>
        <authorList>
            <person name="Young N.D."/>
            <person name="Debelle F."/>
            <person name="Oldroyd G.E."/>
            <person name="Geurts R."/>
            <person name="Cannon S.B."/>
            <person name="Udvardi M.K."/>
            <person name="Benedito V.A."/>
            <person name="Mayer K.F."/>
            <person name="Gouzy J."/>
            <person name="Schoof H."/>
            <person name="Van de Peer Y."/>
            <person name="Proost S."/>
            <person name="Cook D.R."/>
            <person name="Meyers B.C."/>
            <person name="Spannagl M."/>
            <person name="Cheung F."/>
            <person name="De Mita S."/>
            <person name="Krishnakumar V."/>
            <person name="Gundlach H."/>
            <person name="Zhou S."/>
            <person name="Mudge J."/>
            <person name="Bharti A.K."/>
            <person name="Murray J.D."/>
            <person name="Naoumkina M.A."/>
            <person name="Rosen B."/>
            <person name="Silverstein K.A."/>
            <person name="Tang H."/>
            <person name="Rombauts S."/>
            <person name="Zhao P.X."/>
            <person name="Zhou P."/>
            <person name="Barbe V."/>
            <person name="Bardou P."/>
            <person name="Bechner M."/>
            <person name="Bellec A."/>
            <person name="Berger A."/>
            <person name="Berges H."/>
            <person name="Bidwell S."/>
            <person name="Bisseling T."/>
            <person name="Choisne N."/>
            <person name="Couloux A."/>
            <person name="Denny R."/>
            <person name="Deshpande S."/>
            <person name="Dai X."/>
            <person name="Doyle J.J."/>
            <person name="Dudez A.M."/>
            <person name="Farmer A.D."/>
            <person name="Fouteau S."/>
            <person name="Franken C."/>
            <person name="Gibelin C."/>
            <person name="Gish J."/>
            <person name="Goldstein S."/>
            <person name="Gonzalez A.J."/>
            <person name="Green P.J."/>
            <person name="Hallab A."/>
            <person name="Hartog M."/>
            <person name="Hua A."/>
            <person name="Humphray S.J."/>
            <person name="Jeong D.H."/>
            <person name="Jing Y."/>
            <person name="Jocker A."/>
            <person name="Kenton S.M."/>
            <person name="Kim D.J."/>
            <person name="Klee K."/>
            <person name="Lai H."/>
            <person name="Lang C."/>
            <person name="Lin S."/>
            <person name="Macmil S.L."/>
            <person name="Magdelenat G."/>
            <person name="Matthews L."/>
            <person name="McCorrison J."/>
            <person name="Monaghan E.L."/>
            <person name="Mun J.H."/>
            <person name="Najar F.Z."/>
            <person name="Nicholson C."/>
            <person name="Noirot C."/>
            <person name="O'Bleness M."/>
            <person name="Paule C.R."/>
            <person name="Poulain J."/>
            <person name="Prion F."/>
            <person name="Qin B."/>
            <person name="Qu C."/>
            <person name="Retzel E.F."/>
            <person name="Riddle C."/>
            <person name="Sallet E."/>
            <person name="Samain S."/>
            <person name="Samson N."/>
            <person name="Sanders I."/>
            <person name="Saurat O."/>
            <person name="Scarpelli C."/>
            <person name="Schiex T."/>
            <person name="Segurens B."/>
            <person name="Severin A.J."/>
            <person name="Sherrier D.J."/>
            <person name="Shi R."/>
            <person name="Sims S."/>
            <person name="Singer S.R."/>
            <person name="Sinharoy S."/>
            <person name="Sterck L."/>
            <person name="Viollet A."/>
            <person name="Wang B.B."/>
            <person name="Wang K."/>
            <person name="Wang M."/>
            <person name="Wang X."/>
            <person name="Warfsmann J."/>
            <person name="Weissenbach J."/>
            <person name="White D.D."/>
            <person name="White J.D."/>
            <person name="Wiley G.B."/>
            <person name="Wincker P."/>
            <person name="Xing Y."/>
            <person name="Yang L."/>
            <person name="Yao Z."/>
            <person name="Ying F."/>
            <person name="Zhai J."/>
            <person name="Zhou L."/>
            <person name="Zuber A."/>
            <person name="Denarie J."/>
            <person name="Dixon R.A."/>
            <person name="May G.D."/>
            <person name="Schwartz D.C."/>
            <person name="Rogers J."/>
            <person name="Quetier F."/>
            <person name="Town C.D."/>
            <person name="Roe B.A."/>
        </authorList>
    </citation>
    <scope>NUCLEOTIDE SEQUENCE [LARGE SCALE GENOMIC DNA]</scope>
    <source>
        <strain evidence="2">A17</strain>
        <strain evidence="3 4">cv. Jemalong A17</strain>
    </source>
</reference>